<protein>
    <submittedName>
        <fullName evidence="1">Uncharacterized protein</fullName>
    </submittedName>
</protein>
<reference evidence="1 2" key="1">
    <citation type="journal article" date="2018" name="Sci. Rep.">
        <title>A complete Leishmania donovani reference genome identifies novel genetic variations associated with virulence.</title>
        <authorList>
            <person name="Lypaczewski P."/>
            <person name="Hoshizaki J."/>
            <person name="Zhang W.-W."/>
            <person name="McCall L.-I."/>
            <person name="Torcivia-Rodriguez J."/>
            <person name="Simonyan V."/>
            <person name="Kaur A."/>
            <person name="Dewar K."/>
            <person name="Matlashewski G."/>
        </authorList>
    </citation>
    <scope>NUCLEOTIDE SEQUENCE [LARGE SCALE GENOMIC DNA]</scope>
    <source>
        <strain evidence="1 2">LdCL</strain>
    </source>
</reference>
<proteinExistence type="predicted"/>
<keyword evidence="2" id="KW-1185">Reference proteome</keyword>
<accession>A0A3S7WQ50</accession>
<dbReference type="EMBL" id="CP029507">
    <property type="protein sequence ID" value="AYU76313.1"/>
    <property type="molecule type" value="Genomic_DNA"/>
</dbReference>
<gene>
    <name evidence="1" type="ORF">LdCL_080006100</name>
</gene>
<evidence type="ECO:0000313" key="2">
    <source>
        <dbReference type="Proteomes" id="UP000274082"/>
    </source>
</evidence>
<dbReference type="Proteomes" id="UP000274082">
    <property type="component" value="Chromosome 8"/>
</dbReference>
<dbReference type="VEuPathDB" id="TriTrypDB:LdBPK_080120.1"/>
<name>A0A3S7WQ50_LEIDO</name>
<dbReference type="VEuPathDB" id="TriTrypDB:LDHU3_08.0150"/>
<sequence>MMLRGTSCALARSFRANLKYPSLVSYNKLPWEVVSHDSTKLHMHLAPNYEQLLTLAAVTDVPHLALASHLIVPEAERLRVMPGVVYLLGGQAAHENPSTFTAYRIADPTSLQYYGRIHHNLAPIRRVDMCTSADLRLLCLAMHFDGVLTNTSAGSTLDGVTTASQEGHFSLFYFFRPNRPANELTQPFEKFYQHRPSLASLDAFNAASPGKAESWTPVLQAPRRTAEKARLTPAEPYRPPQNYLMGLAERLGVRPGNAFGRRSLMWGTWF</sequence>
<organism evidence="1 2">
    <name type="scientific">Leishmania donovani</name>
    <dbReference type="NCBI Taxonomy" id="5661"/>
    <lineage>
        <taxon>Eukaryota</taxon>
        <taxon>Discoba</taxon>
        <taxon>Euglenozoa</taxon>
        <taxon>Kinetoplastea</taxon>
        <taxon>Metakinetoplastina</taxon>
        <taxon>Trypanosomatida</taxon>
        <taxon>Trypanosomatidae</taxon>
        <taxon>Leishmaniinae</taxon>
        <taxon>Leishmania</taxon>
    </lineage>
</organism>
<dbReference type="AlphaFoldDB" id="A0A3S7WQ50"/>
<dbReference type="OrthoDB" id="276948at2759"/>
<evidence type="ECO:0000313" key="1">
    <source>
        <dbReference type="EMBL" id="AYU76313.1"/>
    </source>
</evidence>
<dbReference type="VEuPathDB" id="TriTrypDB:LdCL_080006100"/>
<dbReference type="CDD" id="cd23653">
    <property type="entry name" value="mS65"/>
    <property type="match status" value="1"/>
</dbReference>